<sequence length="85" mass="10273">MPRYFTPNRWNWSQKAEKWVYIELTESGNKKYTYQVEPPQEFIDLTVRMTNLNEKLLKATNPEVKEKIFNDLTKLSKKMQNMSKI</sequence>
<organism evidence="1">
    <name type="scientific">marine sediment metagenome</name>
    <dbReference type="NCBI Taxonomy" id="412755"/>
    <lineage>
        <taxon>unclassified sequences</taxon>
        <taxon>metagenomes</taxon>
        <taxon>ecological metagenomes</taxon>
    </lineage>
</organism>
<comment type="caution">
    <text evidence="1">The sequence shown here is derived from an EMBL/GenBank/DDBJ whole genome shotgun (WGS) entry which is preliminary data.</text>
</comment>
<proteinExistence type="predicted"/>
<dbReference type="EMBL" id="LAZR01004263">
    <property type="protein sequence ID" value="KKN10232.1"/>
    <property type="molecule type" value="Genomic_DNA"/>
</dbReference>
<name>A0A0F9NE33_9ZZZZ</name>
<protein>
    <submittedName>
        <fullName evidence="1">Uncharacterized protein</fullName>
    </submittedName>
</protein>
<gene>
    <name evidence="1" type="ORF">LCGC14_1038650</name>
</gene>
<accession>A0A0F9NE33</accession>
<evidence type="ECO:0000313" key="1">
    <source>
        <dbReference type="EMBL" id="KKN10232.1"/>
    </source>
</evidence>
<reference evidence="1" key="1">
    <citation type="journal article" date="2015" name="Nature">
        <title>Complex archaea that bridge the gap between prokaryotes and eukaryotes.</title>
        <authorList>
            <person name="Spang A."/>
            <person name="Saw J.H."/>
            <person name="Jorgensen S.L."/>
            <person name="Zaremba-Niedzwiedzka K."/>
            <person name="Martijn J."/>
            <person name="Lind A.E."/>
            <person name="van Eijk R."/>
            <person name="Schleper C."/>
            <person name="Guy L."/>
            <person name="Ettema T.J."/>
        </authorList>
    </citation>
    <scope>NUCLEOTIDE SEQUENCE</scope>
</reference>
<dbReference type="AlphaFoldDB" id="A0A0F9NE33"/>